<dbReference type="InterPro" id="IPR044653">
    <property type="entry name" value="AZF1/2/3-like"/>
</dbReference>
<dbReference type="Pfam" id="PF13912">
    <property type="entry name" value="zf-C2H2_6"/>
    <property type="match status" value="2"/>
</dbReference>
<dbReference type="OrthoDB" id="9411774at2759"/>
<dbReference type="Proteomes" id="UP000230069">
    <property type="component" value="Unassembled WGS sequence"/>
</dbReference>
<dbReference type="STRING" id="218851.A0A2G5C9K4"/>
<protein>
    <recommendedName>
        <fullName evidence="9">C2H2-type domain-containing protein</fullName>
    </recommendedName>
</protein>
<feature type="domain" description="C2H2-type" evidence="9">
    <location>
        <begin position="407"/>
        <end position="434"/>
    </location>
</feature>
<dbReference type="PANTHER" id="PTHR45988:SF18">
    <property type="entry name" value="C2H2-TYPE ZINC FINGER FAMILY PROTEIN"/>
    <property type="match status" value="1"/>
</dbReference>
<feature type="compositionally biased region" description="Polar residues" evidence="8">
    <location>
        <begin position="226"/>
        <end position="242"/>
    </location>
</feature>
<evidence type="ECO:0000313" key="10">
    <source>
        <dbReference type="EMBL" id="PIA27955.1"/>
    </source>
</evidence>
<feature type="region of interest" description="Disordered" evidence="8">
    <location>
        <begin position="168"/>
        <end position="277"/>
    </location>
</feature>
<keyword evidence="5" id="KW-0805">Transcription regulation</keyword>
<dbReference type="SMART" id="SM00355">
    <property type="entry name" value="ZnF_C2H2"/>
    <property type="match status" value="2"/>
</dbReference>
<dbReference type="GO" id="GO:0008270">
    <property type="term" value="F:zinc ion binding"/>
    <property type="evidence" value="ECO:0007669"/>
    <property type="project" value="UniProtKB-KW"/>
</dbReference>
<evidence type="ECO:0000256" key="8">
    <source>
        <dbReference type="SAM" id="MobiDB-lite"/>
    </source>
</evidence>
<dbReference type="PROSITE" id="PS00028">
    <property type="entry name" value="ZINC_FINGER_C2H2_1"/>
    <property type="match status" value="2"/>
</dbReference>
<dbReference type="GO" id="GO:0003700">
    <property type="term" value="F:DNA-binding transcription factor activity"/>
    <property type="evidence" value="ECO:0007669"/>
    <property type="project" value="InterPro"/>
</dbReference>
<dbReference type="InParanoid" id="A0A2G5C9K4"/>
<evidence type="ECO:0000256" key="1">
    <source>
        <dbReference type="ARBA" id="ARBA00022723"/>
    </source>
</evidence>
<dbReference type="InterPro" id="IPR036236">
    <property type="entry name" value="Znf_C2H2_sf"/>
</dbReference>
<proteinExistence type="predicted"/>
<dbReference type="EMBL" id="KZ305091">
    <property type="protein sequence ID" value="PIA27955.1"/>
    <property type="molecule type" value="Genomic_DNA"/>
</dbReference>
<accession>A0A2G5C9K4</accession>
<evidence type="ECO:0000256" key="2">
    <source>
        <dbReference type="ARBA" id="ARBA00022737"/>
    </source>
</evidence>
<feature type="compositionally biased region" description="Basic and acidic residues" evidence="8">
    <location>
        <begin position="264"/>
        <end position="277"/>
    </location>
</feature>
<dbReference type="PANTHER" id="PTHR45988">
    <property type="entry name" value="C2H2 TYPE ZINC FINGER TRANSCRIPTION FACTOR FAMILY-RELATED"/>
    <property type="match status" value="1"/>
</dbReference>
<feature type="domain" description="C2H2-type" evidence="9">
    <location>
        <begin position="460"/>
        <end position="482"/>
    </location>
</feature>
<evidence type="ECO:0000256" key="4">
    <source>
        <dbReference type="ARBA" id="ARBA00022833"/>
    </source>
</evidence>
<sequence length="602" mass="66734">MDVDDKKGKKKLFPEEDEKIDTATSTSTSTSSSTTTTTTTTTAASASDMMMDVVDDDDGKKEKKKLSPEEEEVEKLRIEKLVTSCTYHRWTQNQYTLRLDFLKKGNKIVKKKNSAGDSNSICRDENQLLPPRKRVLTEVDAEKHHHHHDDHGKLLENQNKMKFIISLKKKQPDENPNEENIQSEKSSHGHRRNHPRETLSPSVTEMISSPYSSSSPSRSVTSADSMKNSSSQNLVISSTESKSGGLELGLSQWSKKEKRGRRALTKEEQAPPLLHEKDLQGVGDQDIVMAGGKQLEKLETEAVPVLTSTVETQWKDGEVEVANNMATSEVIAINSKVGLDDEKVVNTSAGSDQYKHDGIPGNSNMLLHDVLRKEFTLENKVKAAGGINAMNIRQKKSLITTSIDGTYWCSECNKCFPSHQALGGHKSSHSIKKTKDVPALTNGAAVEHDARYGLDLIPTHQCKICNKSFHSGQALGGHQRSHYIQPMVPVGKEYTLDHKIVPMAKDFIIDLKSAPEVKETTFELKPAPVVKETTFELKPAPVVKETTFELKPAPVELNFDIRSMALERDFDLNELPAMMEGEEVDIACTALSISTPQPIQAA</sequence>
<dbReference type="InterPro" id="IPR013087">
    <property type="entry name" value="Znf_C2H2_type"/>
</dbReference>
<keyword evidence="1" id="KW-0479">Metal-binding</keyword>
<evidence type="ECO:0000256" key="7">
    <source>
        <dbReference type="PROSITE-ProRule" id="PRU00042"/>
    </source>
</evidence>
<feature type="region of interest" description="Disordered" evidence="8">
    <location>
        <begin position="1"/>
        <end position="67"/>
    </location>
</feature>
<evidence type="ECO:0000259" key="9">
    <source>
        <dbReference type="PROSITE" id="PS50157"/>
    </source>
</evidence>
<dbReference type="GO" id="GO:0000976">
    <property type="term" value="F:transcription cis-regulatory region binding"/>
    <property type="evidence" value="ECO:0007669"/>
    <property type="project" value="TreeGrafter"/>
</dbReference>
<organism evidence="10 11">
    <name type="scientific">Aquilegia coerulea</name>
    <name type="common">Rocky mountain columbine</name>
    <dbReference type="NCBI Taxonomy" id="218851"/>
    <lineage>
        <taxon>Eukaryota</taxon>
        <taxon>Viridiplantae</taxon>
        <taxon>Streptophyta</taxon>
        <taxon>Embryophyta</taxon>
        <taxon>Tracheophyta</taxon>
        <taxon>Spermatophyta</taxon>
        <taxon>Magnoliopsida</taxon>
        <taxon>Ranunculales</taxon>
        <taxon>Ranunculaceae</taxon>
        <taxon>Thalictroideae</taxon>
        <taxon>Aquilegia</taxon>
    </lineage>
</organism>
<keyword evidence="3 7" id="KW-0863">Zinc-finger</keyword>
<evidence type="ECO:0000256" key="5">
    <source>
        <dbReference type="ARBA" id="ARBA00023015"/>
    </source>
</evidence>
<gene>
    <name evidence="10" type="ORF">AQUCO_07400060v1</name>
</gene>
<evidence type="ECO:0000313" key="11">
    <source>
        <dbReference type="Proteomes" id="UP000230069"/>
    </source>
</evidence>
<feature type="compositionally biased region" description="Low complexity" evidence="8">
    <location>
        <begin position="22"/>
        <end position="52"/>
    </location>
</feature>
<feature type="compositionally biased region" description="Low complexity" evidence="8">
    <location>
        <begin position="208"/>
        <end position="225"/>
    </location>
</feature>
<keyword evidence="2" id="KW-0677">Repeat</keyword>
<evidence type="ECO:0000256" key="3">
    <source>
        <dbReference type="ARBA" id="ARBA00022771"/>
    </source>
</evidence>
<evidence type="ECO:0000256" key="6">
    <source>
        <dbReference type="ARBA" id="ARBA00023163"/>
    </source>
</evidence>
<keyword evidence="11" id="KW-1185">Reference proteome</keyword>
<keyword evidence="4" id="KW-0862">Zinc</keyword>
<keyword evidence="6" id="KW-0804">Transcription</keyword>
<name>A0A2G5C9K4_AQUCA</name>
<feature type="compositionally biased region" description="Basic and acidic residues" evidence="8">
    <location>
        <begin position="58"/>
        <end position="67"/>
    </location>
</feature>
<dbReference type="GO" id="GO:0005634">
    <property type="term" value="C:nucleus"/>
    <property type="evidence" value="ECO:0007669"/>
    <property type="project" value="TreeGrafter"/>
</dbReference>
<dbReference type="AlphaFoldDB" id="A0A2G5C9K4"/>
<dbReference type="PROSITE" id="PS50157">
    <property type="entry name" value="ZINC_FINGER_C2H2_2"/>
    <property type="match status" value="2"/>
</dbReference>
<dbReference type="SUPFAM" id="SSF57667">
    <property type="entry name" value="beta-beta-alpha zinc fingers"/>
    <property type="match status" value="1"/>
</dbReference>
<dbReference type="Gene3D" id="3.30.160.60">
    <property type="entry name" value="Classic Zinc Finger"/>
    <property type="match status" value="1"/>
</dbReference>
<reference evidence="10 11" key="1">
    <citation type="submission" date="2017-09" db="EMBL/GenBank/DDBJ databases">
        <title>WGS assembly of Aquilegia coerulea Goldsmith.</title>
        <authorList>
            <person name="Hodges S."/>
            <person name="Kramer E."/>
            <person name="Nordborg M."/>
            <person name="Tomkins J."/>
            <person name="Borevitz J."/>
            <person name="Derieg N."/>
            <person name="Yan J."/>
            <person name="Mihaltcheva S."/>
            <person name="Hayes R.D."/>
            <person name="Rokhsar D."/>
        </authorList>
    </citation>
    <scope>NUCLEOTIDE SEQUENCE [LARGE SCALE GENOMIC DNA]</scope>
    <source>
        <strain evidence="11">cv. Goldsmith</strain>
    </source>
</reference>